<dbReference type="SUPFAM" id="SSF46689">
    <property type="entry name" value="Homeodomain-like"/>
    <property type="match status" value="2"/>
</dbReference>
<dbReference type="InterPro" id="IPR009057">
    <property type="entry name" value="Homeodomain-like_sf"/>
</dbReference>
<dbReference type="AlphaFoldDB" id="A0A1J4JNQ3"/>
<dbReference type="PROSITE" id="PS50090">
    <property type="entry name" value="MYB_LIKE"/>
    <property type="match status" value="2"/>
</dbReference>
<dbReference type="RefSeq" id="XP_068352284.1">
    <property type="nucleotide sequence ID" value="XM_068509669.1"/>
</dbReference>
<dbReference type="Gene3D" id="1.10.10.60">
    <property type="entry name" value="Homeodomain-like"/>
    <property type="match status" value="2"/>
</dbReference>
<feature type="domain" description="SANT" evidence="6">
    <location>
        <begin position="149"/>
        <end position="196"/>
    </location>
</feature>
<dbReference type="PANTHER" id="PTHR46621">
    <property type="entry name" value="SNRNA-ACTIVATING PROTEIN COMPLEX SUBUNIT 4"/>
    <property type="match status" value="1"/>
</dbReference>
<dbReference type="GO" id="GO:0042796">
    <property type="term" value="P:snRNA transcription by RNA polymerase III"/>
    <property type="evidence" value="ECO:0007669"/>
    <property type="project" value="TreeGrafter"/>
</dbReference>
<feature type="domain" description="Myb-like" evidence="5">
    <location>
        <begin position="88"/>
        <end position="140"/>
    </location>
</feature>
<dbReference type="GO" id="GO:0019185">
    <property type="term" value="C:snRNA-activating protein complex"/>
    <property type="evidence" value="ECO:0007669"/>
    <property type="project" value="TreeGrafter"/>
</dbReference>
<proteinExistence type="predicted"/>
<dbReference type="GO" id="GO:0001006">
    <property type="term" value="F:RNA polymerase III type 3 promoter sequence-specific DNA binding"/>
    <property type="evidence" value="ECO:0007669"/>
    <property type="project" value="TreeGrafter"/>
</dbReference>
<dbReference type="InterPro" id="IPR051575">
    <property type="entry name" value="Myb-like_DNA-bd"/>
</dbReference>
<dbReference type="SMART" id="SM00717">
    <property type="entry name" value="SANT"/>
    <property type="match status" value="2"/>
</dbReference>
<dbReference type="InterPro" id="IPR017884">
    <property type="entry name" value="SANT_dom"/>
</dbReference>
<protein>
    <submittedName>
        <fullName evidence="8">Myb-like DNA-binding domain containing protein</fullName>
    </submittedName>
</protein>
<feature type="domain" description="SANT" evidence="6">
    <location>
        <begin position="96"/>
        <end position="132"/>
    </location>
</feature>
<keyword evidence="1" id="KW-0805">Transcription regulation</keyword>
<accession>A0A1J4JNQ3</accession>
<evidence type="ECO:0000313" key="9">
    <source>
        <dbReference type="Proteomes" id="UP000179807"/>
    </source>
</evidence>
<feature type="domain" description="Myb-like" evidence="5">
    <location>
        <begin position="141"/>
        <end position="192"/>
    </location>
</feature>
<dbReference type="PROSITE" id="PS51293">
    <property type="entry name" value="SANT"/>
    <property type="match status" value="2"/>
</dbReference>
<keyword evidence="9" id="KW-1185">Reference proteome</keyword>
<dbReference type="EMBL" id="MLAK01001021">
    <property type="protein sequence ID" value="OHS99147.1"/>
    <property type="molecule type" value="Genomic_DNA"/>
</dbReference>
<organism evidence="8 9">
    <name type="scientific">Tritrichomonas foetus</name>
    <dbReference type="NCBI Taxonomy" id="1144522"/>
    <lineage>
        <taxon>Eukaryota</taxon>
        <taxon>Metamonada</taxon>
        <taxon>Parabasalia</taxon>
        <taxon>Tritrichomonadida</taxon>
        <taxon>Tritrichomonadidae</taxon>
        <taxon>Tritrichomonas</taxon>
    </lineage>
</organism>
<name>A0A1J4JNQ3_9EUKA</name>
<feature type="domain" description="HTH myb-type" evidence="7">
    <location>
        <begin position="88"/>
        <end position="138"/>
    </location>
</feature>
<evidence type="ECO:0000256" key="2">
    <source>
        <dbReference type="ARBA" id="ARBA00023125"/>
    </source>
</evidence>
<dbReference type="Proteomes" id="UP000179807">
    <property type="component" value="Unassembled WGS sequence"/>
</dbReference>
<evidence type="ECO:0000259" key="6">
    <source>
        <dbReference type="PROSITE" id="PS51293"/>
    </source>
</evidence>
<keyword evidence="2" id="KW-0238">DNA-binding</keyword>
<dbReference type="GeneID" id="94844373"/>
<dbReference type="InterPro" id="IPR017930">
    <property type="entry name" value="Myb_dom"/>
</dbReference>
<dbReference type="OrthoDB" id="2143914at2759"/>
<reference evidence="8" key="1">
    <citation type="submission" date="2016-10" db="EMBL/GenBank/DDBJ databases">
        <authorList>
            <person name="Benchimol M."/>
            <person name="Almeida L.G."/>
            <person name="Vasconcelos A.T."/>
            <person name="Perreira-Neves A."/>
            <person name="Rosa I.A."/>
            <person name="Tasca T."/>
            <person name="Bogo M.R."/>
            <person name="de Souza W."/>
        </authorList>
    </citation>
    <scope>NUCLEOTIDE SEQUENCE [LARGE SCALE GENOMIC DNA]</scope>
    <source>
        <strain evidence="8">K</strain>
    </source>
</reference>
<keyword evidence="4" id="KW-0539">Nucleus</keyword>
<evidence type="ECO:0000256" key="1">
    <source>
        <dbReference type="ARBA" id="ARBA00023015"/>
    </source>
</evidence>
<comment type="caution">
    <text evidence="8">The sequence shown here is derived from an EMBL/GenBank/DDBJ whole genome shotgun (WGS) entry which is preliminary data.</text>
</comment>
<dbReference type="PANTHER" id="PTHR46621:SF1">
    <property type="entry name" value="SNRNA-ACTIVATING PROTEIN COMPLEX SUBUNIT 4"/>
    <property type="match status" value="1"/>
</dbReference>
<evidence type="ECO:0000256" key="4">
    <source>
        <dbReference type="ARBA" id="ARBA00023242"/>
    </source>
</evidence>
<dbReference type="VEuPathDB" id="TrichDB:TRFO_34460"/>
<feature type="domain" description="HTH myb-type" evidence="7">
    <location>
        <begin position="141"/>
        <end position="196"/>
    </location>
</feature>
<keyword evidence="3" id="KW-0804">Transcription</keyword>
<evidence type="ECO:0000256" key="3">
    <source>
        <dbReference type="ARBA" id="ARBA00023163"/>
    </source>
</evidence>
<gene>
    <name evidence="8" type="ORF">TRFO_34460</name>
</gene>
<dbReference type="InterPro" id="IPR001005">
    <property type="entry name" value="SANT/Myb"/>
</dbReference>
<evidence type="ECO:0000313" key="8">
    <source>
        <dbReference type="EMBL" id="OHS99147.1"/>
    </source>
</evidence>
<dbReference type="GO" id="GO:0000978">
    <property type="term" value="F:RNA polymerase II cis-regulatory region sequence-specific DNA binding"/>
    <property type="evidence" value="ECO:0007669"/>
    <property type="project" value="TreeGrafter"/>
</dbReference>
<dbReference type="CDD" id="cd00167">
    <property type="entry name" value="SANT"/>
    <property type="match status" value="2"/>
</dbReference>
<dbReference type="PROSITE" id="PS51294">
    <property type="entry name" value="HTH_MYB"/>
    <property type="match status" value="2"/>
</dbReference>
<evidence type="ECO:0000259" key="5">
    <source>
        <dbReference type="PROSITE" id="PS50090"/>
    </source>
</evidence>
<dbReference type="GO" id="GO:0042795">
    <property type="term" value="P:snRNA transcription by RNA polymerase II"/>
    <property type="evidence" value="ECO:0007669"/>
    <property type="project" value="TreeGrafter"/>
</dbReference>
<evidence type="ECO:0000259" key="7">
    <source>
        <dbReference type="PROSITE" id="PS51294"/>
    </source>
</evidence>
<sequence>MYCDQLNSLAMSYVNEYAARDVSEENKEEAYQTLLELLRQNISYDHAIERCKRLIASVEPAEKIITIFKTSEKPIPNPIRKSEKSVKNRRRKSHSWSNYEDQRLVAGIYRYGINNWGNVADFVGNGRTKAQCSQRWHRGIDPSICKGPWTVDEENLLIELLHQYGYKSWKTIAQLIDNRSDVQCRYHFGQMKKGKLSDIHAPKKEIKQAPVFIPPQTKALKVERSIHV</sequence>
<dbReference type="Pfam" id="PF00249">
    <property type="entry name" value="Myb_DNA-binding"/>
    <property type="match status" value="2"/>
</dbReference>